<dbReference type="Proteomes" id="UP000078504">
    <property type="component" value="Unassembled WGS sequence"/>
</dbReference>
<dbReference type="EMBL" id="LXEP01000031">
    <property type="protein sequence ID" value="OAT18308.1"/>
    <property type="molecule type" value="Genomic_DNA"/>
</dbReference>
<gene>
    <name evidence="1" type="ORF">M977_03223</name>
</gene>
<evidence type="ECO:0008006" key="3">
    <source>
        <dbReference type="Google" id="ProtNLM"/>
    </source>
</evidence>
<sequence>MSLPLGSDEMLVAYLDNELSDAQRKDLEKRLIEDEALTQRLALLERSNLPFKTAFEPLLEMAPAKRLQQRLPPEIRKTSGVSRRHLIAAAVGFLALGVVGDRVIIHLTQPEDNWRELVAQYMALYTPETLAETPSNQAMDAQLQTTGEQLGLVLSSSSLSLPGAVLKNARMLAYDNQKIAQITWLDVVHGPMALCITKNSGRGMQKMNEQRLGMNIVYWASANHQFMVIGHGSEEQVSQVAERLQSTIGA</sequence>
<dbReference type="RefSeq" id="WP_064516844.1">
    <property type="nucleotide sequence ID" value="NZ_LXEP01000031.1"/>
</dbReference>
<protein>
    <recommendedName>
        <fullName evidence="3">Anti-sigma factor</fullName>
    </recommendedName>
</protein>
<accession>A0A1B7HRL5</accession>
<dbReference type="AlphaFoldDB" id="A0A1B7HRL5"/>
<evidence type="ECO:0000313" key="1">
    <source>
        <dbReference type="EMBL" id="OAT18308.1"/>
    </source>
</evidence>
<dbReference type="PATRIC" id="fig|1354253.4.peg.3276"/>
<reference evidence="1 2" key="1">
    <citation type="submission" date="2016-04" db="EMBL/GenBank/DDBJ databases">
        <title>ATOL: Assembling a taxonomically balanced genome-scale reconstruction of the evolutionary history of the Enterobacteriaceae.</title>
        <authorList>
            <person name="Plunkett G.III."/>
            <person name="Neeno-Eckwall E.C."/>
            <person name="Glasner J.D."/>
            <person name="Perna N.T."/>
        </authorList>
    </citation>
    <scope>NUCLEOTIDE SEQUENCE [LARGE SCALE GENOMIC DNA]</scope>
    <source>
        <strain evidence="1 2">ATCC 51604</strain>
    </source>
</reference>
<organism evidence="1 2">
    <name type="scientific">Buttiauxella gaviniae ATCC 51604</name>
    <dbReference type="NCBI Taxonomy" id="1354253"/>
    <lineage>
        <taxon>Bacteria</taxon>
        <taxon>Pseudomonadati</taxon>
        <taxon>Pseudomonadota</taxon>
        <taxon>Gammaproteobacteria</taxon>
        <taxon>Enterobacterales</taxon>
        <taxon>Enterobacteriaceae</taxon>
        <taxon>Buttiauxella</taxon>
    </lineage>
</organism>
<evidence type="ECO:0000313" key="2">
    <source>
        <dbReference type="Proteomes" id="UP000078504"/>
    </source>
</evidence>
<name>A0A1B7HRL5_9ENTR</name>
<comment type="caution">
    <text evidence="1">The sequence shown here is derived from an EMBL/GenBank/DDBJ whole genome shotgun (WGS) entry which is preliminary data.</text>
</comment>
<proteinExistence type="predicted"/>